<dbReference type="EMBL" id="ASSJ01000066">
    <property type="protein sequence ID" value="ERN40873.1"/>
    <property type="molecule type" value="Genomic_DNA"/>
</dbReference>
<keyword evidence="1" id="KW-0472">Membrane</keyword>
<proteinExistence type="predicted"/>
<keyword evidence="1" id="KW-0812">Transmembrane</keyword>
<keyword evidence="4" id="KW-1185">Reference proteome</keyword>
<dbReference type="Proteomes" id="UP000016960">
    <property type="component" value="Unassembled WGS sequence"/>
</dbReference>
<organism evidence="3 4">
    <name type="scientific">Rubidibacter lacunae KORDI 51-2</name>
    <dbReference type="NCBI Taxonomy" id="582515"/>
    <lineage>
        <taxon>Bacteria</taxon>
        <taxon>Bacillati</taxon>
        <taxon>Cyanobacteriota</taxon>
        <taxon>Cyanophyceae</taxon>
        <taxon>Oscillatoriophycideae</taxon>
        <taxon>Chroococcales</taxon>
        <taxon>Aphanothecaceae</taxon>
        <taxon>Rubidibacter</taxon>
    </lineage>
</organism>
<dbReference type="eggNOG" id="ENOG5031U0Y">
    <property type="taxonomic scope" value="Bacteria"/>
</dbReference>
<evidence type="ECO:0000256" key="1">
    <source>
        <dbReference type="SAM" id="Phobius"/>
    </source>
</evidence>
<evidence type="ECO:0000259" key="2">
    <source>
        <dbReference type="Pfam" id="PF13548"/>
    </source>
</evidence>
<accession>U5D8C8</accession>
<gene>
    <name evidence="3" type="ORF">KR51_00025840</name>
</gene>
<dbReference type="RefSeq" id="WP_022607955.1">
    <property type="nucleotide sequence ID" value="NZ_ASSJ01000066.1"/>
</dbReference>
<feature type="transmembrane region" description="Helical" evidence="1">
    <location>
        <begin position="79"/>
        <end position="97"/>
    </location>
</feature>
<feature type="transmembrane region" description="Helical" evidence="1">
    <location>
        <begin position="7"/>
        <end position="33"/>
    </location>
</feature>
<dbReference type="PATRIC" id="fig|582515.4.peg.2911"/>
<dbReference type="InterPro" id="IPR025196">
    <property type="entry name" value="DUF4126"/>
</dbReference>
<feature type="transmembrane region" description="Helical" evidence="1">
    <location>
        <begin position="148"/>
        <end position="177"/>
    </location>
</feature>
<dbReference type="Pfam" id="PF13548">
    <property type="entry name" value="DUF4126"/>
    <property type="match status" value="1"/>
</dbReference>
<dbReference type="STRING" id="582515.KR51_00025840"/>
<feature type="transmembrane region" description="Helical" evidence="1">
    <location>
        <begin position="53"/>
        <end position="72"/>
    </location>
</feature>
<dbReference type="InParanoid" id="U5D8C8"/>
<feature type="domain" description="DUF4126" evidence="2">
    <location>
        <begin position="9"/>
        <end position="182"/>
    </location>
</feature>
<comment type="caution">
    <text evidence="3">The sequence shown here is derived from an EMBL/GenBank/DDBJ whole genome shotgun (WGS) entry which is preliminary data.</text>
</comment>
<evidence type="ECO:0000313" key="4">
    <source>
        <dbReference type="Proteomes" id="UP000016960"/>
    </source>
</evidence>
<name>U5D8C8_9CHRO</name>
<reference evidence="3 4" key="1">
    <citation type="submission" date="2013-05" db="EMBL/GenBank/DDBJ databases">
        <title>Draft genome sequence of Rubidibacter lacunae KORDI 51-2.</title>
        <authorList>
            <person name="Choi D.H."/>
            <person name="Noh J.H."/>
            <person name="Kwon K.-K."/>
            <person name="Lee J.-H."/>
            <person name="Ryu J.-Y."/>
        </authorList>
    </citation>
    <scope>NUCLEOTIDE SEQUENCE [LARGE SCALE GENOMIC DNA]</scope>
    <source>
        <strain evidence="3 4">KORDI 51-2</strain>
    </source>
</reference>
<protein>
    <recommendedName>
        <fullName evidence="2">DUF4126 domain-containing protein</fullName>
    </recommendedName>
</protein>
<evidence type="ECO:0000313" key="3">
    <source>
        <dbReference type="EMBL" id="ERN40873.1"/>
    </source>
</evidence>
<dbReference type="AlphaFoldDB" id="U5D8C8"/>
<keyword evidence="1" id="KW-1133">Transmembrane helix</keyword>
<sequence length="196" mass="19918">MGMETLVAVCLGIGMSAACGFRVFLPLLVLNLVARFGEVGVAPGLDWLSGEPATIVLAIATTAEVLGFYIPVIDNLLGVLEAPAAIIAGTLVSASVLGDLHPALQWGAAIVAGGGTAGIVEGATVATRAASTGLTGGLANPVVSTLELLSALVLSLLALLVPVLAVITLIVALVLSIRYLRKIFRRRHDRPPAIPS</sequence>